<accession>A0A4Z0BBE8</accession>
<dbReference type="RefSeq" id="WP_135287091.1">
    <property type="nucleotide sequence ID" value="NZ_SMLL01000009.1"/>
</dbReference>
<evidence type="ECO:0000259" key="11">
    <source>
        <dbReference type="Pfam" id="PF25988"/>
    </source>
</evidence>
<protein>
    <recommendedName>
        <fullName evidence="9">Membrane fusion protein (MFP) family protein</fullName>
    </recommendedName>
</protein>
<evidence type="ECO:0000259" key="12">
    <source>
        <dbReference type="Pfam" id="PF26002"/>
    </source>
</evidence>
<feature type="domain" description="AprE-like beta-barrel" evidence="12">
    <location>
        <begin position="360"/>
        <end position="449"/>
    </location>
</feature>
<dbReference type="InterPro" id="IPR010129">
    <property type="entry name" value="T1SS_HlyD"/>
</dbReference>
<dbReference type="GO" id="GO:0009306">
    <property type="term" value="P:protein secretion"/>
    <property type="evidence" value="ECO:0007669"/>
    <property type="project" value="InterPro"/>
</dbReference>
<keyword evidence="3 9" id="KW-0813">Transport</keyword>
<keyword evidence="6" id="KW-0812">Transmembrane</keyword>
<dbReference type="PANTHER" id="PTHR30386:SF27">
    <property type="entry name" value="MEMBRANE FUSION PROTEIN (MFP) FAMILY PROTEIN"/>
    <property type="match status" value="1"/>
</dbReference>
<evidence type="ECO:0000256" key="7">
    <source>
        <dbReference type="ARBA" id="ARBA00022989"/>
    </source>
</evidence>
<evidence type="ECO:0000256" key="2">
    <source>
        <dbReference type="ARBA" id="ARBA00009477"/>
    </source>
</evidence>
<dbReference type="Proteomes" id="UP000297564">
    <property type="component" value="Unassembled WGS sequence"/>
</dbReference>
<evidence type="ECO:0000313" key="13">
    <source>
        <dbReference type="EMBL" id="TFY96446.1"/>
    </source>
</evidence>
<organism evidence="13 14">
    <name type="scientific">Ramlibacter rhizophilus</name>
    <dbReference type="NCBI Taxonomy" id="1781167"/>
    <lineage>
        <taxon>Bacteria</taxon>
        <taxon>Pseudomonadati</taxon>
        <taxon>Pseudomonadota</taxon>
        <taxon>Betaproteobacteria</taxon>
        <taxon>Burkholderiales</taxon>
        <taxon>Comamonadaceae</taxon>
        <taxon>Ramlibacter</taxon>
    </lineage>
</organism>
<keyword evidence="10" id="KW-0175">Coiled coil</keyword>
<feature type="coiled-coil region" evidence="10">
    <location>
        <begin position="175"/>
        <end position="214"/>
    </location>
</feature>
<sequence length="472" mass="51868">MSPDRPGPAGRCLHALRRAWALRHELDAPPRSRDQSAFLPAALSLQDTPVHPAPRWLARALIALFCIALGWSVLGHIDVVAVAPGRLVVSERTKLIQPLERSVVRRIAVRDGDHVEAGQLLVELDPTTAQADRASIGEQGRAAQAELLRARALLDALQSGAAPQLQGPTPADWTVQDARSARQQLQAEWSELQARNARGQAERERRLAEQLTVQESVAKLEALLPLARQREADFLRLSAQGFMSHHAGQDRTRERIELERDLATQRARLAEVQAATRESEQALSALRAEAVRSLRDREAEASLRWAQAREEEAKALHRERLTTLSAPVSGIVQQLAVHTSGGVVTEAQPLMVIVPEAAQLVAEVALENKDIGFVHAGQAAEVKLETFPFTRYGTVPARVLHVTPDAVQDDKRGAVFLATLVLERMHIDVDGRPIALSAGMNASVEIKTGHRRVIEFLLSPIQRAGRESLRER</sequence>
<evidence type="ECO:0000256" key="10">
    <source>
        <dbReference type="SAM" id="Coils"/>
    </source>
</evidence>
<feature type="domain" description="CyaD-like alpha-helical hairpin" evidence="11">
    <location>
        <begin position="125"/>
        <end position="321"/>
    </location>
</feature>
<evidence type="ECO:0000256" key="8">
    <source>
        <dbReference type="ARBA" id="ARBA00023136"/>
    </source>
</evidence>
<reference evidence="13 14" key="1">
    <citation type="submission" date="2019-03" db="EMBL/GenBank/DDBJ databases">
        <title>Ramlibacter rhizophilus CCTCC AB2015357, whole genome shotgun sequence.</title>
        <authorList>
            <person name="Zhang X."/>
            <person name="Feng G."/>
            <person name="Zhu H."/>
        </authorList>
    </citation>
    <scope>NUCLEOTIDE SEQUENCE [LARGE SCALE GENOMIC DNA]</scope>
    <source>
        <strain evidence="13 14">CCTCC AB2015357</strain>
    </source>
</reference>
<dbReference type="AlphaFoldDB" id="A0A4Z0BBE8"/>
<evidence type="ECO:0000256" key="4">
    <source>
        <dbReference type="ARBA" id="ARBA00022475"/>
    </source>
</evidence>
<evidence type="ECO:0000256" key="9">
    <source>
        <dbReference type="RuleBase" id="RU365093"/>
    </source>
</evidence>
<evidence type="ECO:0000256" key="1">
    <source>
        <dbReference type="ARBA" id="ARBA00004377"/>
    </source>
</evidence>
<dbReference type="PRINTS" id="PR01490">
    <property type="entry name" value="RTXTOXIND"/>
</dbReference>
<feature type="coiled-coil region" evidence="10">
    <location>
        <begin position="255"/>
        <end position="289"/>
    </location>
</feature>
<dbReference type="PANTHER" id="PTHR30386">
    <property type="entry name" value="MEMBRANE FUSION SUBUNIT OF EMRAB-TOLC MULTIDRUG EFFLUX PUMP"/>
    <property type="match status" value="1"/>
</dbReference>
<proteinExistence type="inferred from homology"/>
<dbReference type="Pfam" id="PF26002">
    <property type="entry name" value="Beta-barrel_AprE"/>
    <property type="match status" value="1"/>
</dbReference>
<dbReference type="EMBL" id="SMLL01000009">
    <property type="protein sequence ID" value="TFY96446.1"/>
    <property type="molecule type" value="Genomic_DNA"/>
</dbReference>
<evidence type="ECO:0000256" key="3">
    <source>
        <dbReference type="ARBA" id="ARBA00022448"/>
    </source>
</evidence>
<dbReference type="OrthoDB" id="9775513at2"/>
<keyword evidence="5 9" id="KW-0997">Cell inner membrane</keyword>
<dbReference type="GO" id="GO:0005886">
    <property type="term" value="C:plasma membrane"/>
    <property type="evidence" value="ECO:0007669"/>
    <property type="project" value="UniProtKB-SubCell"/>
</dbReference>
<dbReference type="Gene3D" id="2.40.50.100">
    <property type="match status" value="1"/>
</dbReference>
<dbReference type="SUPFAM" id="SSF111369">
    <property type="entry name" value="HlyD-like secretion proteins"/>
    <property type="match status" value="1"/>
</dbReference>
<comment type="caution">
    <text evidence="13">The sequence shown here is derived from an EMBL/GenBank/DDBJ whole genome shotgun (WGS) entry which is preliminary data.</text>
</comment>
<keyword evidence="14" id="KW-1185">Reference proteome</keyword>
<comment type="subcellular location">
    <subcellularLocation>
        <location evidence="1 9">Cell inner membrane</location>
        <topology evidence="1 9">Single-pass membrane protein</topology>
    </subcellularLocation>
</comment>
<name>A0A4Z0BBE8_9BURK</name>
<evidence type="ECO:0000256" key="6">
    <source>
        <dbReference type="ARBA" id="ARBA00022692"/>
    </source>
</evidence>
<gene>
    <name evidence="13" type="ORF">EZ242_20680</name>
</gene>
<dbReference type="InterPro" id="IPR050739">
    <property type="entry name" value="MFP"/>
</dbReference>
<keyword evidence="8" id="KW-0472">Membrane</keyword>
<dbReference type="InterPro" id="IPR058982">
    <property type="entry name" value="Beta-barrel_AprE"/>
</dbReference>
<dbReference type="InterPro" id="IPR059040">
    <property type="entry name" value="HH_CyaD-like"/>
</dbReference>
<keyword evidence="4 9" id="KW-1003">Cell membrane</keyword>
<dbReference type="NCBIfam" id="TIGR01843">
    <property type="entry name" value="type_I_hlyD"/>
    <property type="match status" value="1"/>
</dbReference>
<dbReference type="InterPro" id="IPR006144">
    <property type="entry name" value="Secretion_HlyD_CS"/>
</dbReference>
<comment type="similarity">
    <text evidence="2 9">Belongs to the membrane fusion protein (MFP) (TC 8.A.1) family.</text>
</comment>
<evidence type="ECO:0000256" key="5">
    <source>
        <dbReference type="ARBA" id="ARBA00022519"/>
    </source>
</evidence>
<dbReference type="Pfam" id="PF25988">
    <property type="entry name" value="HH_CyaD"/>
    <property type="match status" value="1"/>
</dbReference>
<keyword evidence="7" id="KW-1133">Transmembrane helix</keyword>
<evidence type="ECO:0000313" key="14">
    <source>
        <dbReference type="Proteomes" id="UP000297564"/>
    </source>
</evidence>
<dbReference type="Gene3D" id="2.40.30.170">
    <property type="match status" value="1"/>
</dbReference>
<dbReference type="PROSITE" id="PS00543">
    <property type="entry name" value="HLYD_FAMILY"/>
    <property type="match status" value="1"/>
</dbReference>